<organism evidence="2 3">
    <name type="scientific">Tolypocladium capitatum</name>
    <dbReference type="NCBI Taxonomy" id="45235"/>
    <lineage>
        <taxon>Eukaryota</taxon>
        <taxon>Fungi</taxon>
        <taxon>Dikarya</taxon>
        <taxon>Ascomycota</taxon>
        <taxon>Pezizomycotina</taxon>
        <taxon>Sordariomycetes</taxon>
        <taxon>Hypocreomycetidae</taxon>
        <taxon>Hypocreales</taxon>
        <taxon>Ophiocordycipitaceae</taxon>
        <taxon>Tolypocladium</taxon>
    </lineage>
</organism>
<feature type="region of interest" description="Disordered" evidence="1">
    <location>
        <begin position="1"/>
        <end position="98"/>
    </location>
</feature>
<comment type="caution">
    <text evidence="2">The sequence shown here is derived from an EMBL/GenBank/DDBJ whole genome shotgun (WGS) entry which is preliminary data.</text>
</comment>
<accession>A0A2K3QJ93</accession>
<gene>
    <name evidence="2" type="ORF">TCAP_02472</name>
</gene>
<dbReference type="STRING" id="45235.A0A2K3QJ93"/>
<evidence type="ECO:0000313" key="2">
    <source>
        <dbReference type="EMBL" id="PNY27606.1"/>
    </source>
</evidence>
<keyword evidence="3" id="KW-1185">Reference proteome</keyword>
<name>A0A2K3QJ93_9HYPO</name>
<dbReference type="Proteomes" id="UP000236621">
    <property type="component" value="Unassembled WGS sequence"/>
</dbReference>
<dbReference type="AlphaFoldDB" id="A0A2K3QJ93"/>
<feature type="compositionally biased region" description="Low complexity" evidence="1">
    <location>
        <begin position="71"/>
        <end position="91"/>
    </location>
</feature>
<protein>
    <submittedName>
        <fullName evidence="2">Uncharacterized protein</fullName>
    </submittedName>
</protein>
<proteinExistence type="predicted"/>
<feature type="compositionally biased region" description="Low complexity" evidence="1">
    <location>
        <begin position="28"/>
        <end position="64"/>
    </location>
</feature>
<sequence length="193" mass="20457">MANKGEEPPPAYGAPPQAPNPVYSAGSPGPNQQNQQGFHPPGQQGFYPQGQQGFYPPGQQNYYQQPPPPQGYYQPGPQMGYYNQQQPGPYQADRGAVSAGAGLCSPGEAAKEAWTDGGFAGWSGVLLLLGASLLSWAGEVSGTRNGTHELENLCKCDPAADYGVLITRVFPRKGVSELKMMVAVRLFGGNTLL</sequence>
<evidence type="ECO:0000313" key="3">
    <source>
        <dbReference type="Proteomes" id="UP000236621"/>
    </source>
</evidence>
<dbReference type="EMBL" id="NRSZ01000378">
    <property type="protein sequence ID" value="PNY27606.1"/>
    <property type="molecule type" value="Genomic_DNA"/>
</dbReference>
<reference evidence="2 3" key="1">
    <citation type="submission" date="2017-08" db="EMBL/GenBank/DDBJ databases">
        <title>Harnessing the power of phylogenomics to disentangle the directionality and signatures of interkingdom host jumping in the parasitic fungal genus Tolypocladium.</title>
        <authorList>
            <person name="Quandt C.A."/>
            <person name="Patterson W."/>
            <person name="Spatafora J.W."/>
        </authorList>
    </citation>
    <scope>NUCLEOTIDE SEQUENCE [LARGE SCALE GENOMIC DNA]</scope>
    <source>
        <strain evidence="2 3">CBS 113982</strain>
    </source>
</reference>
<evidence type="ECO:0000256" key="1">
    <source>
        <dbReference type="SAM" id="MobiDB-lite"/>
    </source>
</evidence>
<feature type="compositionally biased region" description="Pro residues" evidence="1">
    <location>
        <begin position="8"/>
        <end position="19"/>
    </location>
</feature>